<evidence type="ECO:0000313" key="8">
    <source>
        <dbReference type="EMBL" id="PCI96204.1"/>
    </source>
</evidence>
<dbReference type="InterPro" id="IPR000175">
    <property type="entry name" value="Na/ntran_symport"/>
</dbReference>
<evidence type="ECO:0000313" key="9">
    <source>
        <dbReference type="Proteomes" id="UP000217838"/>
    </source>
</evidence>
<keyword evidence="5 7" id="KW-0472">Membrane</keyword>
<sequence>MSTTREHWSSKAGFILAAIGSAIGLGVLWKFPYVVGQNGGGLFLLSYFICVLVIGIPVLIAELMIGRSSQRAAIGAFATLSGKKAKWKIAGWFGVISSFFIMSFYSVIAGWGMSYIVMSLNGFYKGLTSEQVAKTFDTLSSSGGITILWHFLFTLITMRIVLHGVRKGIEYWAKVMTRALFVILFVLLIYSCQLKGFNQAFQFIFSPNIERFNFSSVLEALGLAFFTLSLGQGIMISYGSYMKKSDNIPQLASIIGCSVIIVAILTALMIFPVVFTFGLEPSEGPGLVFKILPYLFSQLPGGMIISTIFFVLFVFTALTSSIPFIEVVATNIMELVGWGRKKAVIFVACCTFTFGIPSALSFSGSLFPTWSQIYGRNFLNTIDLLVSNWLIPIGGLLTTLFVGWIMKNEVIHEQYPEKSNWIHFWKIWRFFMRFIIPVLIVLIILQQGGIVNFDEWFKGAR</sequence>
<comment type="similarity">
    <text evidence="6">Belongs to the sodium:neurotransmitter symporter (SNF) (TC 2.A.22) family.</text>
</comment>
<comment type="caution">
    <text evidence="8">The sequence shown here is derived from an EMBL/GenBank/DDBJ whole genome shotgun (WGS) entry which is preliminary data.</text>
</comment>
<gene>
    <name evidence="8" type="ORF">COB11_00095</name>
</gene>
<feature type="transmembrane region" description="Helical" evidence="7">
    <location>
        <begin position="138"/>
        <end position="158"/>
    </location>
</feature>
<evidence type="ECO:0000256" key="7">
    <source>
        <dbReference type="SAM" id="Phobius"/>
    </source>
</evidence>
<dbReference type="GO" id="GO:0016020">
    <property type="term" value="C:membrane"/>
    <property type="evidence" value="ECO:0007669"/>
    <property type="project" value="UniProtKB-SubCell"/>
</dbReference>
<feature type="transmembrane region" description="Helical" evidence="7">
    <location>
        <begin position="427"/>
        <end position="445"/>
    </location>
</feature>
<feature type="transmembrane region" description="Helical" evidence="7">
    <location>
        <begin position="386"/>
        <end position="406"/>
    </location>
</feature>
<accession>A0A2A4YN78</accession>
<feature type="transmembrane region" description="Helical" evidence="7">
    <location>
        <begin position="299"/>
        <end position="322"/>
    </location>
</feature>
<dbReference type="PANTHER" id="PTHR42948:SF1">
    <property type="entry name" value="TRANSPORTER"/>
    <property type="match status" value="1"/>
</dbReference>
<evidence type="ECO:0000256" key="4">
    <source>
        <dbReference type="ARBA" id="ARBA00022989"/>
    </source>
</evidence>
<name>A0A2A4YN78_UNCAE</name>
<evidence type="ECO:0000256" key="2">
    <source>
        <dbReference type="ARBA" id="ARBA00022448"/>
    </source>
</evidence>
<organism evidence="8 9">
    <name type="scientific">Aerophobetes bacterium</name>
    <dbReference type="NCBI Taxonomy" id="2030807"/>
    <lineage>
        <taxon>Bacteria</taxon>
        <taxon>Candidatus Aerophobota</taxon>
    </lineage>
</organism>
<feature type="transmembrane region" description="Helical" evidence="7">
    <location>
        <begin position="251"/>
        <end position="279"/>
    </location>
</feature>
<dbReference type="Proteomes" id="UP000217838">
    <property type="component" value="Unassembled WGS sequence"/>
</dbReference>
<reference evidence="9" key="1">
    <citation type="submission" date="2017-08" db="EMBL/GenBank/DDBJ databases">
        <title>A dynamic microbial community with high functional redundancy inhabits the cold, oxic subseafloor aquifer.</title>
        <authorList>
            <person name="Tully B.J."/>
            <person name="Wheat C.G."/>
            <person name="Glazer B.T."/>
            <person name="Huber J.A."/>
        </authorList>
    </citation>
    <scope>NUCLEOTIDE SEQUENCE [LARGE SCALE GENOMIC DNA]</scope>
</reference>
<feature type="transmembrane region" description="Helical" evidence="7">
    <location>
        <begin position="41"/>
        <end position="61"/>
    </location>
</feature>
<feature type="transmembrane region" description="Helical" evidence="7">
    <location>
        <begin position="343"/>
        <end position="366"/>
    </location>
</feature>
<feature type="transmembrane region" description="Helical" evidence="7">
    <location>
        <begin position="179"/>
        <end position="197"/>
    </location>
</feature>
<dbReference type="CDD" id="cd10336">
    <property type="entry name" value="SLC6sbd_Tyt1-Like"/>
    <property type="match status" value="1"/>
</dbReference>
<dbReference type="PROSITE" id="PS50267">
    <property type="entry name" value="NA_NEUROTRAN_SYMP_3"/>
    <property type="match status" value="1"/>
</dbReference>
<keyword evidence="4 7" id="KW-1133">Transmembrane helix</keyword>
<dbReference type="PANTHER" id="PTHR42948">
    <property type="entry name" value="TRANSPORTER"/>
    <property type="match status" value="1"/>
</dbReference>
<evidence type="ECO:0000256" key="3">
    <source>
        <dbReference type="ARBA" id="ARBA00022692"/>
    </source>
</evidence>
<feature type="transmembrane region" description="Helical" evidence="7">
    <location>
        <begin position="89"/>
        <end position="118"/>
    </location>
</feature>
<dbReference type="EMBL" id="NVUU01000001">
    <property type="protein sequence ID" value="PCI96204.1"/>
    <property type="molecule type" value="Genomic_DNA"/>
</dbReference>
<evidence type="ECO:0000256" key="5">
    <source>
        <dbReference type="ARBA" id="ARBA00023136"/>
    </source>
</evidence>
<keyword evidence="2 6" id="KW-0813">Transport</keyword>
<dbReference type="PROSITE" id="PS00610">
    <property type="entry name" value="NA_NEUROTRAN_SYMP_1"/>
    <property type="match status" value="1"/>
</dbReference>
<feature type="transmembrane region" description="Helical" evidence="7">
    <location>
        <begin position="12"/>
        <end position="29"/>
    </location>
</feature>
<keyword evidence="6" id="KW-0769">Symport</keyword>
<comment type="subcellular location">
    <subcellularLocation>
        <location evidence="1">Membrane</location>
        <topology evidence="1">Multi-pass membrane protein</topology>
    </subcellularLocation>
</comment>
<evidence type="ECO:0000256" key="1">
    <source>
        <dbReference type="ARBA" id="ARBA00004141"/>
    </source>
</evidence>
<keyword evidence="3 6" id="KW-0812">Transmembrane</keyword>
<feature type="transmembrane region" description="Helical" evidence="7">
    <location>
        <begin position="217"/>
        <end position="239"/>
    </location>
</feature>
<dbReference type="GO" id="GO:0015293">
    <property type="term" value="F:symporter activity"/>
    <property type="evidence" value="ECO:0007669"/>
    <property type="project" value="UniProtKB-KW"/>
</dbReference>
<dbReference type="InterPro" id="IPR037272">
    <property type="entry name" value="SNS_sf"/>
</dbReference>
<dbReference type="SUPFAM" id="SSF161070">
    <property type="entry name" value="SNF-like"/>
    <property type="match status" value="1"/>
</dbReference>
<protein>
    <recommendedName>
        <fullName evidence="6">Transporter</fullName>
    </recommendedName>
</protein>
<dbReference type="PRINTS" id="PR00176">
    <property type="entry name" value="NANEUSMPORT"/>
</dbReference>
<evidence type="ECO:0000256" key="6">
    <source>
        <dbReference type="RuleBase" id="RU003732"/>
    </source>
</evidence>
<proteinExistence type="inferred from homology"/>
<dbReference type="InterPro" id="IPR047218">
    <property type="entry name" value="YocR/YhdH-like"/>
</dbReference>
<dbReference type="AlphaFoldDB" id="A0A2A4YN78"/>
<dbReference type="Pfam" id="PF00209">
    <property type="entry name" value="SNF"/>
    <property type="match status" value="2"/>
</dbReference>
<dbReference type="NCBIfam" id="NF037979">
    <property type="entry name" value="Na_transp"/>
    <property type="match status" value="1"/>
</dbReference>